<dbReference type="EMBL" id="JAMLJN010000001">
    <property type="protein sequence ID" value="MCL9768890.1"/>
    <property type="molecule type" value="Genomic_DNA"/>
</dbReference>
<protein>
    <recommendedName>
        <fullName evidence="1">ABC-three component systems C-terminal domain-containing protein</fullName>
    </recommendedName>
</protein>
<proteinExistence type="predicted"/>
<reference evidence="2 3" key="1">
    <citation type="submission" date="2022-05" db="EMBL/GenBank/DDBJ databases">
        <title>Flavobacterium sp., isolated from activated sludge.</title>
        <authorList>
            <person name="Ran Q."/>
        </authorList>
    </citation>
    <scope>NUCLEOTIDE SEQUENCE [LARGE SCALE GENOMIC DNA]</scope>
    <source>
        <strain evidence="2 3">HXWNR69</strain>
    </source>
</reference>
<feature type="domain" description="ABC-three component systems C-terminal" evidence="1">
    <location>
        <begin position="182"/>
        <end position="296"/>
    </location>
</feature>
<evidence type="ECO:0000313" key="3">
    <source>
        <dbReference type="Proteomes" id="UP001203342"/>
    </source>
</evidence>
<dbReference type="RefSeq" id="WP_250579403.1">
    <property type="nucleotide sequence ID" value="NZ_JAMLJN010000001.1"/>
</dbReference>
<sequence>MSRDFDYLLKKHGKDGSRAVFEDACTKAFSAKYKDAFPIKCDPGDEGIDIFIGDFKEPIEVYQCKCFFFEIGESQKKQINASFKKAIESTTYEMKKWCLCVPKSLTIDEMNWWSDWKKKKVNNHSIEIELLDSTKLLKLIKETDIHLEIFDEEELQKLNEILLLLEKKEERLKEIFSVPDEIDYDERIFTLKLKSANINENLDVYNKQFFNAEILTKEVQSKGIEEELKELKSLKSLIQDMWLTQYLMYEDEIDGNKLLGMVNMRIEDKNNDILKTVLSVGTIEKKGILHQLADECTVGWVKKYKERLKDFLEKNDKTRGEI</sequence>
<gene>
    <name evidence="2" type="ORF">NAT47_00495</name>
</gene>
<name>A0ABT0TD50_9FLAO</name>
<keyword evidence="3" id="KW-1185">Reference proteome</keyword>
<comment type="caution">
    <text evidence="2">The sequence shown here is derived from an EMBL/GenBank/DDBJ whole genome shotgun (WGS) entry which is preliminary data.</text>
</comment>
<evidence type="ECO:0000259" key="1">
    <source>
        <dbReference type="Pfam" id="PF20284"/>
    </source>
</evidence>
<dbReference type="InterPro" id="IPR046912">
    <property type="entry name" value="ABC-3C_CTD8"/>
</dbReference>
<organism evidence="2 3">
    <name type="scientific">Flavobacterium fragile</name>
    <dbReference type="NCBI Taxonomy" id="2949085"/>
    <lineage>
        <taxon>Bacteria</taxon>
        <taxon>Pseudomonadati</taxon>
        <taxon>Bacteroidota</taxon>
        <taxon>Flavobacteriia</taxon>
        <taxon>Flavobacteriales</taxon>
        <taxon>Flavobacteriaceae</taxon>
        <taxon>Flavobacterium</taxon>
    </lineage>
</organism>
<evidence type="ECO:0000313" key="2">
    <source>
        <dbReference type="EMBL" id="MCL9768890.1"/>
    </source>
</evidence>
<dbReference type="Proteomes" id="UP001203342">
    <property type="component" value="Unassembled WGS sequence"/>
</dbReference>
<accession>A0ABT0TD50</accession>
<dbReference type="Pfam" id="PF20284">
    <property type="entry name" value="CTD8"/>
    <property type="match status" value="1"/>
</dbReference>